<proteinExistence type="inferred from homology"/>
<keyword evidence="10" id="KW-1185">Reference proteome</keyword>
<dbReference type="Gene3D" id="1.20.1600.10">
    <property type="entry name" value="Outer membrane efflux proteins (OEP)"/>
    <property type="match status" value="1"/>
</dbReference>
<comment type="subcellular location">
    <subcellularLocation>
        <location evidence="1">Cell outer membrane</location>
    </subcellularLocation>
</comment>
<dbReference type="GO" id="GO:0015562">
    <property type="term" value="F:efflux transmembrane transporter activity"/>
    <property type="evidence" value="ECO:0007669"/>
    <property type="project" value="InterPro"/>
</dbReference>
<evidence type="ECO:0000256" key="6">
    <source>
        <dbReference type="ARBA" id="ARBA00023136"/>
    </source>
</evidence>
<evidence type="ECO:0000313" key="10">
    <source>
        <dbReference type="Proteomes" id="UP000268844"/>
    </source>
</evidence>
<sequence>MKFQSVFGASVLAIALSWGGAGAASAQSISDALTAAYQHAPDLQAALLNAKASAENIVQAQSRKLPTIGASIGGNQNYSLNGGNWSRGSTLTAGISYNQTIFDNFQTEAQIEAARAGAEAAEYQIRNAEQNVLLNVIQAYMAVLSGRQLVALREENIQFFQAQLQSARDRLDVGEGTRIDVAQAEARLAQGQAALRAATSNLEVSQATFQRYVGARPQGLGTAHNFGKLIPASLDTAIAEAEVGHPAILMAKAAIRAAQASTDAAQAAFGPTASVTGQVGTRWTGPSGNPQADGISASVGFQITVPIYAGGAIGSSVRKANLNQIKSEVDAMSAYDQIREAVISAWAGIQSADAQSQAAQAAVTASTTVLDGVIQERDLGTRTTLDVLNAQAELTSAREAVINAANNKVVATFSLLAAMGRLTAADLGLPVTIKTAVPYTQTVQDVWQELRTVQD</sequence>
<keyword evidence="8" id="KW-0732">Signal</keyword>
<protein>
    <submittedName>
        <fullName evidence="9">Outer membrane efflux protein BepC</fullName>
    </submittedName>
</protein>
<feature type="chain" id="PRO_5018560257" evidence="8">
    <location>
        <begin position="24"/>
        <end position="455"/>
    </location>
</feature>
<feature type="signal peptide" evidence="8">
    <location>
        <begin position="1"/>
        <end position="23"/>
    </location>
</feature>
<dbReference type="EMBL" id="UZWD01000040">
    <property type="protein sequence ID" value="VDS06202.1"/>
    <property type="molecule type" value="Genomic_DNA"/>
</dbReference>
<gene>
    <name evidence="9" type="primary">bepC</name>
    <name evidence="9" type="ORF">DEVEQU_03356</name>
</gene>
<dbReference type="GO" id="GO:1990281">
    <property type="term" value="C:efflux pump complex"/>
    <property type="evidence" value="ECO:0007669"/>
    <property type="project" value="TreeGrafter"/>
</dbReference>
<dbReference type="InterPro" id="IPR051906">
    <property type="entry name" value="TolC-like"/>
</dbReference>
<evidence type="ECO:0000256" key="3">
    <source>
        <dbReference type="ARBA" id="ARBA00022448"/>
    </source>
</evidence>
<reference evidence="9 10" key="1">
    <citation type="submission" date="2018-12" db="EMBL/GenBank/DDBJ databases">
        <authorList>
            <person name="Criscuolo A."/>
        </authorList>
    </citation>
    <scope>NUCLEOTIDE SEQUENCE [LARGE SCALE GENOMIC DNA]</scope>
    <source>
        <strain evidence="9">ACIP1116281</strain>
    </source>
</reference>
<keyword evidence="4" id="KW-1134">Transmembrane beta strand</keyword>
<dbReference type="Pfam" id="PF02321">
    <property type="entry name" value="OEP"/>
    <property type="match status" value="2"/>
</dbReference>
<keyword evidence="6" id="KW-0472">Membrane</keyword>
<dbReference type="RefSeq" id="WP_164550459.1">
    <property type="nucleotide sequence ID" value="NZ_JBHTMH010000001.1"/>
</dbReference>
<comment type="similarity">
    <text evidence="2">Belongs to the outer membrane factor (OMF) (TC 1.B.17) family.</text>
</comment>
<dbReference type="AlphaFoldDB" id="A0A3S4GM50"/>
<dbReference type="InterPro" id="IPR010130">
    <property type="entry name" value="T1SS_OMP_TolC"/>
</dbReference>
<evidence type="ECO:0000256" key="8">
    <source>
        <dbReference type="SAM" id="SignalP"/>
    </source>
</evidence>
<keyword evidence="3" id="KW-0813">Transport</keyword>
<evidence type="ECO:0000256" key="1">
    <source>
        <dbReference type="ARBA" id="ARBA00004442"/>
    </source>
</evidence>
<dbReference type="GO" id="GO:0009279">
    <property type="term" value="C:cell outer membrane"/>
    <property type="evidence" value="ECO:0007669"/>
    <property type="project" value="UniProtKB-SubCell"/>
</dbReference>
<keyword evidence="5" id="KW-0812">Transmembrane</keyword>
<dbReference type="PANTHER" id="PTHR30026:SF22">
    <property type="entry name" value="OUTER MEMBRANE EFFLUX PROTEIN"/>
    <property type="match status" value="1"/>
</dbReference>
<evidence type="ECO:0000313" key="9">
    <source>
        <dbReference type="EMBL" id="VDS06202.1"/>
    </source>
</evidence>
<accession>A0A3S4GM50</accession>
<dbReference type="InterPro" id="IPR003423">
    <property type="entry name" value="OMP_efflux"/>
</dbReference>
<name>A0A3S4GM50_9HYPH</name>
<dbReference type="PANTHER" id="PTHR30026">
    <property type="entry name" value="OUTER MEMBRANE PROTEIN TOLC"/>
    <property type="match status" value="1"/>
</dbReference>
<dbReference type="GO" id="GO:0015288">
    <property type="term" value="F:porin activity"/>
    <property type="evidence" value="ECO:0007669"/>
    <property type="project" value="TreeGrafter"/>
</dbReference>
<evidence type="ECO:0000256" key="2">
    <source>
        <dbReference type="ARBA" id="ARBA00007613"/>
    </source>
</evidence>
<keyword evidence="7" id="KW-0998">Cell outer membrane</keyword>
<evidence type="ECO:0000256" key="4">
    <source>
        <dbReference type="ARBA" id="ARBA00022452"/>
    </source>
</evidence>
<dbReference type="NCBIfam" id="TIGR01844">
    <property type="entry name" value="type_I_sec_TolC"/>
    <property type="match status" value="1"/>
</dbReference>
<evidence type="ECO:0000256" key="5">
    <source>
        <dbReference type="ARBA" id="ARBA00022692"/>
    </source>
</evidence>
<dbReference type="SUPFAM" id="SSF56954">
    <property type="entry name" value="Outer membrane efflux proteins (OEP)"/>
    <property type="match status" value="1"/>
</dbReference>
<dbReference type="Proteomes" id="UP000268844">
    <property type="component" value="Unassembled WGS sequence"/>
</dbReference>
<evidence type="ECO:0000256" key="7">
    <source>
        <dbReference type="ARBA" id="ARBA00023237"/>
    </source>
</evidence>
<organism evidence="9 10">
    <name type="scientific">Devosia equisanguinis</name>
    <dbReference type="NCBI Taxonomy" id="2490941"/>
    <lineage>
        <taxon>Bacteria</taxon>
        <taxon>Pseudomonadati</taxon>
        <taxon>Pseudomonadota</taxon>
        <taxon>Alphaproteobacteria</taxon>
        <taxon>Hyphomicrobiales</taxon>
        <taxon>Devosiaceae</taxon>
        <taxon>Devosia</taxon>
    </lineage>
</organism>